<keyword evidence="3" id="KW-1185">Reference proteome</keyword>
<dbReference type="OrthoDB" id="4329373at2759"/>
<reference evidence="2" key="2">
    <citation type="journal article" date="2023" name="IMA Fungus">
        <title>Comparative genomic study of the Penicillium genus elucidates a diverse pangenome and 15 lateral gene transfer events.</title>
        <authorList>
            <person name="Petersen C."/>
            <person name="Sorensen T."/>
            <person name="Nielsen M.R."/>
            <person name="Sondergaard T.E."/>
            <person name="Sorensen J.L."/>
            <person name="Fitzpatrick D.A."/>
            <person name="Frisvad J.C."/>
            <person name="Nielsen K.L."/>
        </authorList>
    </citation>
    <scope>NUCLEOTIDE SEQUENCE</scope>
    <source>
        <strain evidence="2">IBT 16849</strain>
    </source>
</reference>
<gene>
    <name evidence="2" type="ORF">N7472_009539</name>
</gene>
<dbReference type="EMBL" id="JAPQKP010000006">
    <property type="protein sequence ID" value="KAJ5184699.1"/>
    <property type="molecule type" value="Genomic_DNA"/>
</dbReference>
<dbReference type="Proteomes" id="UP001150879">
    <property type="component" value="Unassembled WGS sequence"/>
</dbReference>
<organism evidence="2 3">
    <name type="scientific">Penicillium cf. griseofulvum</name>
    <dbReference type="NCBI Taxonomy" id="2972120"/>
    <lineage>
        <taxon>Eukaryota</taxon>
        <taxon>Fungi</taxon>
        <taxon>Dikarya</taxon>
        <taxon>Ascomycota</taxon>
        <taxon>Pezizomycotina</taxon>
        <taxon>Eurotiomycetes</taxon>
        <taxon>Eurotiomycetidae</taxon>
        <taxon>Eurotiales</taxon>
        <taxon>Aspergillaceae</taxon>
        <taxon>Penicillium</taxon>
    </lineage>
</organism>
<feature type="region of interest" description="Disordered" evidence="1">
    <location>
        <begin position="237"/>
        <end position="256"/>
    </location>
</feature>
<sequence length="266" mass="30853">MPTQLHTIYEDPNEEWADNEVHRHYNMPMVAVRAKPRIQMRCNVYRDNASLLKVKLSIDKWVNAEYFIWEMSAGLANSGVSPQWTELFEEKYKEKWVQVQNEFEGIADLPERFLHQVPAPPFQVAEVRIKTKEHSCYWRLRANTGRHMVDTSFWYLWKLILQQNSPTVGTFDVILRAPSHTPAGEDPIAPWDVPLSVGSHIGVISREDVSYLGCEGARNNLARLDFTCLRQGAQRDSISPARRGRSRSTSATMNRPQCRRDRCFYD</sequence>
<evidence type="ECO:0000313" key="3">
    <source>
        <dbReference type="Proteomes" id="UP001150879"/>
    </source>
</evidence>
<reference evidence="2" key="1">
    <citation type="submission" date="2022-11" db="EMBL/GenBank/DDBJ databases">
        <authorList>
            <person name="Petersen C."/>
        </authorList>
    </citation>
    <scope>NUCLEOTIDE SEQUENCE</scope>
    <source>
        <strain evidence="2">IBT 16849</strain>
    </source>
</reference>
<evidence type="ECO:0000256" key="1">
    <source>
        <dbReference type="SAM" id="MobiDB-lite"/>
    </source>
</evidence>
<evidence type="ECO:0000313" key="2">
    <source>
        <dbReference type="EMBL" id="KAJ5184699.1"/>
    </source>
</evidence>
<proteinExistence type="predicted"/>
<name>A0A9W9IVC6_9EURO</name>
<comment type="caution">
    <text evidence="2">The sequence shown here is derived from an EMBL/GenBank/DDBJ whole genome shotgun (WGS) entry which is preliminary data.</text>
</comment>
<dbReference type="AlphaFoldDB" id="A0A9W9IVC6"/>
<protein>
    <submittedName>
        <fullName evidence="2">Uncharacterized protein</fullName>
    </submittedName>
</protein>
<accession>A0A9W9IVC6</accession>